<sequence>MNLDMEISTGQNLAMVQMFKVLKQQRHLIPKQMNLLLTALYLLQARFHKSQGKGSMCNLMSQGNLDHKMVLLRLSLQISSTPVLKFMKCGSSGLNAC</sequence>
<dbReference type="Proteomes" id="UP000734854">
    <property type="component" value="Unassembled WGS sequence"/>
</dbReference>
<keyword evidence="2" id="KW-1185">Reference proteome</keyword>
<protein>
    <submittedName>
        <fullName evidence="1">Uncharacterized protein</fullName>
    </submittedName>
</protein>
<accession>A0A8J5K792</accession>
<reference evidence="1 2" key="1">
    <citation type="submission" date="2020-08" db="EMBL/GenBank/DDBJ databases">
        <title>Plant Genome Project.</title>
        <authorList>
            <person name="Zhang R.-G."/>
        </authorList>
    </citation>
    <scope>NUCLEOTIDE SEQUENCE [LARGE SCALE GENOMIC DNA]</scope>
    <source>
        <tissue evidence="1">Rhizome</tissue>
    </source>
</reference>
<name>A0A8J5K792_ZINOF</name>
<proteinExistence type="predicted"/>
<dbReference type="AlphaFoldDB" id="A0A8J5K792"/>
<evidence type="ECO:0000313" key="2">
    <source>
        <dbReference type="Proteomes" id="UP000734854"/>
    </source>
</evidence>
<comment type="caution">
    <text evidence="1">The sequence shown here is derived from an EMBL/GenBank/DDBJ whole genome shotgun (WGS) entry which is preliminary data.</text>
</comment>
<gene>
    <name evidence="1" type="ORF">ZIOFF_065746</name>
</gene>
<organism evidence="1 2">
    <name type="scientific">Zingiber officinale</name>
    <name type="common">Ginger</name>
    <name type="synonym">Amomum zingiber</name>
    <dbReference type="NCBI Taxonomy" id="94328"/>
    <lineage>
        <taxon>Eukaryota</taxon>
        <taxon>Viridiplantae</taxon>
        <taxon>Streptophyta</taxon>
        <taxon>Embryophyta</taxon>
        <taxon>Tracheophyta</taxon>
        <taxon>Spermatophyta</taxon>
        <taxon>Magnoliopsida</taxon>
        <taxon>Liliopsida</taxon>
        <taxon>Zingiberales</taxon>
        <taxon>Zingiberaceae</taxon>
        <taxon>Zingiber</taxon>
    </lineage>
</organism>
<dbReference type="EMBL" id="JACMSC010000018">
    <property type="protein sequence ID" value="KAG6476504.1"/>
    <property type="molecule type" value="Genomic_DNA"/>
</dbReference>
<evidence type="ECO:0000313" key="1">
    <source>
        <dbReference type="EMBL" id="KAG6476504.1"/>
    </source>
</evidence>